<dbReference type="GO" id="GO:0005834">
    <property type="term" value="C:heterotrimeric G-protein complex"/>
    <property type="evidence" value="ECO:0007669"/>
    <property type="project" value="TreeGrafter"/>
</dbReference>
<keyword evidence="1" id="KW-0547">Nucleotide-binding</keyword>
<keyword evidence="2" id="KW-0342">GTP-binding</keyword>
<evidence type="ECO:0000256" key="3">
    <source>
        <dbReference type="ARBA" id="ARBA00023224"/>
    </source>
</evidence>
<dbReference type="SUPFAM" id="SSF52540">
    <property type="entry name" value="P-loop containing nucleoside triphosphate hydrolases"/>
    <property type="match status" value="1"/>
</dbReference>
<evidence type="ECO:0000313" key="7">
    <source>
        <dbReference type="Proteomes" id="UP000023152"/>
    </source>
</evidence>
<dbReference type="Proteomes" id="UP000023152">
    <property type="component" value="Unassembled WGS sequence"/>
</dbReference>
<keyword evidence="7" id="KW-1185">Reference proteome</keyword>
<dbReference type="PANTHER" id="PTHR10218">
    <property type="entry name" value="GTP-BINDING PROTEIN ALPHA SUBUNIT"/>
    <property type="match status" value="1"/>
</dbReference>
<name>X6N3K8_RETFI</name>
<reference evidence="6 7" key="1">
    <citation type="journal article" date="2013" name="Curr. Biol.">
        <title>The Genome of the Foraminiferan Reticulomyxa filosa.</title>
        <authorList>
            <person name="Glockner G."/>
            <person name="Hulsmann N."/>
            <person name="Schleicher M."/>
            <person name="Noegel A.A."/>
            <person name="Eichinger L."/>
            <person name="Gallinger C."/>
            <person name="Pawlowski J."/>
            <person name="Sierra R."/>
            <person name="Euteneuer U."/>
            <person name="Pillet L."/>
            <person name="Moustafa A."/>
            <person name="Platzer M."/>
            <person name="Groth M."/>
            <person name="Szafranski K."/>
            <person name="Schliwa M."/>
        </authorList>
    </citation>
    <scope>NUCLEOTIDE SEQUENCE [LARGE SCALE GENOMIC DNA]</scope>
</reference>
<keyword evidence="4" id="KW-0460">Magnesium</keyword>
<protein>
    <submittedName>
        <fullName evidence="6">Guanine nucleotide-binding protein alpha-2 subunit</fullName>
    </submittedName>
</protein>
<evidence type="ECO:0000256" key="5">
    <source>
        <dbReference type="SAM" id="MobiDB-lite"/>
    </source>
</evidence>
<dbReference type="InterPro" id="IPR027417">
    <property type="entry name" value="P-loop_NTPase"/>
</dbReference>
<evidence type="ECO:0000313" key="6">
    <source>
        <dbReference type="EMBL" id="ETO20473.1"/>
    </source>
</evidence>
<feature type="compositionally biased region" description="Polar residues" evidence="5">
    <location>
        <begin position="162"/>
        <end position="171"/>
    </location>
</feature>
<sequence length="236" mass="26607">MGCCVSSKAERVNSVTSATGKMDEEEQKSNKEIVTWMEKQQKEEVRTKKLLLLGNGSSGKSTIFRQLKCIHKTDDQEFSAEEVSNARRAIRETCVKGIFYIIDMCIIQIKNLRKKKKSGDYQLKLSGSEESQNQLVQDINWLSLFAQETFQKMEEEVKSKKNVSASPTTDYQQQQQQQQQIAFDGMSSTIHPPSLMATNSNSNNGMVIQSLHRSGSGRNRVLSALQGNPKMMTKSI</sequence>
<comment type="caution">
    <text evidence="6">The sequence shown here is derived from an EMBL/GenBank/DDBJ whole genome shotgun (WGS) entry which is preliminary data.</text>
</comment>
<accession>X6N3K8</accession>
<evidence type="ECO:0000256" key="4">
    <source>
        <dbReference type="PIRSR" id="PIRSR601019-2"/>
    </source>
</evidence>
<dbReference type="GO" id="GO:0007188">
    <property type="term" value="P:adenylate cyclase-modulating G protein-coupled receptor signaling pathway"/>
    <property type="evidence" value="ECO:0007669"/>
    <property type="project" value="TreeGrafter"/>
</dbReference>
<dbReference type="AlphaFoldDB" id="X6N3K8"/>
<dbReference type="PANTHER" id="PTHR10218:SF232">
    <property type="entry name" value="GUANINE NUCLEOTIDE-BINDING PROTEIN ALPHA-1 SUBUNIT"/>
    <property type="match status" value="1"/>
</dbReference>
<dbReference type="InterPro" id="IPR001019">
    <property type="entry name" value="Gprotein_alpha_su"/>
</dbReference>
<proteinExistence type="predicted"/>
<dbReference type="GO" id="GO:0001664">
    <property type="term" value="F:G protein-coupled receptor binding"/>
    <property type="evidence" value="ECO:0007669"/>
    <property type="project" value="TreeGrafter"/>
</dbReference>
<feature type="region of interest" description="Disordered" evidence="5">
    <location>
        <begin position="161"/>
        <end position="182"/>
    </location>
</feature>
<dbReference type="GO" id="GO:0046872">
    <property type="term" value="F:metal ion binding"/>
    <property type="evidence" value="ECO:0007669"/>
    <property type="project" value="UniProtKB-KW"/>
</dbReference>
<feature type="binding site" evidence="4">
    <location>
        <position position="61"/>
    </location>
    <ligand>
        <name>Mg(2+)</name>
        <dbReference type="ChEBI" id="CHEBI:18420"/>
    </ligand>
</feature>
<evidence type="ECO:0000256" key="1">
    <source>
        <dbReference type="ARBA" id="ARBA00022741"/>
    </source>
</evidence>
<organism evidence="6 7">
    <name type="scientific">Reticulomyxa filosa</name>
    <dbReference type="NCBI Taxonomy" id="46433"/>
    <lineage>
        <taxon>Eukaryota</taxon>
        <taxon>Sar</taxon>
        <taxon>Rhizaria</taxon>
        <taxon>Retaria</taxon>
        <taxon>Foraminifera</taxon>
        <taxon>Monothalamids</taxon>
        <taxon>Reticulomyxidae</taxon>
        <taxon>Reticulomyxa</taxon>
    </lineage>
</organism>
<gene>
    <name evidence="6" type="ORF">RFI_16743</name>
</gene>
<dbReference type="Gene3D" id="3.40.50.300">
    <property type="entry name" value="P-loop containing nucleotide triphosphate hydrolases"/>
    <property type="match status" value="1"/>
</dbReference>
<evidence type="ECO:0000256" key="2">
    <source>
        <dbReference type="ARBA" id="ARBA00023134"/>
    </source>
</evidence>
<dbReference type="GO" id="GO:0005737">
    <property type="term" value="C:cytoplasm"/>
    <property type="evidence" value="ECO:0007669"/>
    <property type="project" value="TreeGrafter"/>
</dbReference>
<feature type="non-terminal residue" evidence="6">
    <location>
        <position position="236"/>
    </location>
</feature>
<dbReference type="EMBL" id="ASPP01012573">
    <property type="protein sequence ID" value="ETO20473.1"/>
    <property type="molecule type" value="Genomic_DNA"/>
</dbReference>
<keyword evidence="4" id="KW-0479">Metal-binding</keyword>
<keyword evidence="3" id="KW-0807">Transducer</keyword>
<dbReference type="GO" id="GO:0031683">
    <property type="term" value="F:G-protein beta/gamma-subunit complex binding"/>
    <property type="evidence" value="ECO:0007669"/>
    <property type="project" value="InterPro"/>
</dbReference>
<dbReference type="GO" id="GO:0003924">
    <property type="term" value="F:GTPase activity"/>
    <property type="evidence" value="ECO:0007669"/>
    <property type="project" value="InterPro"/>
</dbReference>
<dbReference type="Pfam" id="PF00503">
    <property type="entry name" value="G-alpha"/>
    <property type="match status" value="1"/>
</dbReference>
<dbReference type="GO" id="GO:0005525">
    <property type="term" value="F:GTP binding"/>
    <property type="evidence" value="ECO:0007669"/>
    <property type="project" value="UniProtKB-KW"/>
</dbReference>